<dbReference type="Proteomes" id="UP001174694">
    <property type="component" value="Unassembled WGS sequence"/>
</dbReference>
<feature type="transmembrane region" description="Helical" evidence="8">
    <location>
        <begin position="81"/>
        <end position="100"/>
    </location>
</feature>
<keyword evidence="5 8" id="KW-1133">Transmembrane helix</keyword>
<feature type="transmembrane region" description="Helical" evidence="8">
    <location>
        <begin position="160"/>
        <end position="181"/>
    </location>
</feature>
<feature type="transmembrane region" description="Helical" evidence="8">
    <location>
        <begin position="411"/>
        <end position="435"/>
    </location>
</feature>
<feature type="domain" description="Amino acid permease/ SLC12A" evidence="9">
    <location>
        <begin position="53"/>
        <end position="516"/>
    </location>
</feature>
<dbReference type="InterPro" id="IPR050524">
    <property type="entry name" value="APC_YAT"/>
</dbReference>
<dbReference type="EMBL" id="JANBVO010000017">
    <property type="protein sequence ID" value="KAJ9144057.1"/>
    <property type="molecule type" value="Genomic_DNA"/>
</dbReference>
<feature type="transmembrane region" description="Helical" evidence="8">
    <location>
        <begin position="341"/>
        <end position="366"/>
    </location>
</feature>
<evidence type="ECO:0000256" key="4">
    <source>
        <dbReference type="ARBA" id="ARBA00022970"/>
    </source>
</evidence>
<feature type="transmembrane region" description="Helical" evidence="8">
    <location>
        <begin position="461"/>
        <end position="481"/>
    </location>
</feature>
<keyword evidence="11" id="KW-1185">Reference proteome</keyword>
<feature type="transmembrane region" description="Helical" evidence="8">
    <location>
        <begin position="493"/>
        <end position="512"/>
    </location>
</feature>
<evidence type="ECO:0000259" key="9">
    <source>
        <dbReference type="Pfam" id="PF00324"/>
    </source>
</evidence>
<evidence type="ECO:0000256" key="8">
    <source>
        <dbReference type="SAM" id="Phobius"/>
    </source>
</evidence>
<proteinExistence type="predicted"/>
<evidence type="ECO:0000256" key="7">
    <source>
        <dbReference type="SAM" id="MobiDB-lite"/>
    </source>
</evidence>
<dbReference type="GO" id="GO:0015171">
    <property type="term" value="F:amino acid transmembrane transporter activity"/>
    <property type="evidence" value="ECO:0007669"/>
    <property type="project" value="TreeGrafter"/>
</dbReference>
<feature type="transmembrane region" description="Helical" evidence="8">
    <location>
        <begin position="284"/>
        <end position="305"/>
    </location>
</feature>
<comment type="subcellular location">
    <subcellularLocation>
        <location evidence="1">Membrane</location>
        <topology evidence="1">Multi-pass membrane protein</topology>
    </subcellularLocation>
</comment>
<sequence length="559" mass="61626">MSSLVHRTSSEKQAGPLPSKEAGTDVSAGSDIVIHAAEPWGDDHTQRKLRPRHIQLIGIAGTIGTALFVNIGRGLLAGGPASLFIAYTLWCPVVMCISLCMSEMATYLPVSSPFIRFAGRFVDEAFGVAAGYNFFIFQASLVPYEITVCNLVIRYWTDAIPVWAVCLIFLTLYAALNYFNVSFYGEAEFWLSIGKVLLIVGLILYTFIVMVGGNPKHDAFGFRYWKNPGSFTTLYRDGDTGRFLGFLYCLVQAAFAVAGPEYVSMCAGEAENPRRVLPRAYRSIFWRLTSFFMLGSLAVGILVPYNDEKLAAAYDESASGAAASPFVRSMDRLGVPVLPHIVNFLILTSAFSAGNSTLYCATRSLYGLALEGKAPRALATCSRAGVPYWCVTVVFCISQLAWLQVSHSANVVLTWFVSLVTASQLINFCVIAYTYTRFKKACAAQGIARESLPYKAPFQPFAAWFALCCCAVVVIIGGWSIFIDDNFTVPDFLFQYMMLFVFPVVFFGWKLLRKSKWLDPAEVDLTTGVRAIEEYTAACEAPRAARTKFGRILDKAFLV</sequence>
<dbReference type="PIRSF" id="PIRSF006060">
    <property type="entry name" value="AA_transporter"/>
    <property type="match status" value="1"/>
</dbReference>
<feature type="transmembrane region" description="Helical" evidence="8">
    <location>
        <begin position="386"/>
        <end position="405"/>
    </location>
</feature>
<feature type="region of interest" description="Disordered" evidence="7">
    <location>
        <begin position="1"/>
        <end position="25"/>
    </location>
</feature>
<evidence type="ECO:0000256" key="2">
    <source>
        <dbReference type="ARBA" id="ARBA00022448"/>
    </source>
</evidence>
<dbReference type="InterPro" id="IPR004841">
    <property type="entry name" value="AA-permease/SLC12A_dom"/>
</dbReference>
<dbReference type="Gene3D" id="1.20.1740.10">
    <property type="entry name" value="Amino acid/polyamine transporter I"/>
    <property type="match status" value="1"/>
</dbReference>
<reference evidence="10" key="1">
    <citation type="submission" date="2022-07" db="EMBL/GenBank/DDBJ databases">
        <title>Fungi with potential for degradation of polypropylene.</title>
        <authorList>
            <person name="Gostincar C."/>
        </authorList>
    </citation>
    <scope>NUCLEOTIDE SEQUENCE</scope>
    <source>
        <strain evidence="10">EXF-13308</strain>
    </source>
</reference>
<feature type="transmembrane region" description="Helical" evidence="8">
    <location>
        <begin position="56"/>
        <end position="75"/>
    </location>
</feature>
<evidence type="ECO:0000256" key="6">
    <source>
        <dbReference type="ARBA" id="ARBA00023136"/>
    </source>
</evidence>
<dbReference type="FunFam" id="1.20.1740.10:FF:000006">
    <property type="entry name" value="General amino acid permease"/>
    <property type="match status" value="1"/>
</dbReference>
<evidence type="ECO:0000313" key="10">
    <source>
        <dbReference type="EMBL" id="KAJ9144057.1"/>
    </source>
</evidence>
<accession>A0AA38VPN0</accession>
<organism evidence="10 11">
    <name type="scientific">Pleurostoma richardsiae</name>
    <dbReference type="NCBI Taxonomy" id="41990"/>
    <lineage>
        <taxon>Eukaryota</taxon>
        <taxon>Fungi</taxon>
        <taxon>Dikarya</taxon>
        <taxon>Ascomycota</taxon>
        <taxon>Pezizomycotina</taxon>
        <taxon>Sordariomycetes</taxon>
        <taxon>Sordariomycetidae</taxon>
        <taxon>Calosphaeriales</taxon>
        <taxon>Pleurostomataceae</taxon>
        <taxon>Pleurostoma</taxon>
    </lineage>
</organism>
<gene>
    <name evidence="10" type="ORF">NKR23_g6069</name>
</gene>
<keyword evidence="3 8" id="KW-0812">Transmembrane</keyword>
<feature type="transmembrane region" description="Helical" evidence="8">
    <location>
        <begin position="243"/>
        <end position="263"/>
    </location>
</feature>
<evidence type="ECO:0000256" key="3">
    <source>
        <dbReference type="ARBA" id="ARBA00022692"/>
    </source>
</evidence>
<dbReference type="PANTHER" id="PTHR43341:SF15">
    <property type="entry name" value="GENERAL AMINO ACID PERMEASE AGP2"/>
    <property type="match status" value="1"/>
</dbReference>
<evidence type="ECO:0000256" key="1">
    <source>
        <dbReference type="ARBA" id="ARBA00004141"/>
    </source>
</evidence>
<name>A0AA38VPN0_9PEZI</name>
<dbReference type="GO" id="GO:0016020">
    <property type="term" value="C:membrane"/>
    <property type="evidence" value="ECO:0007669"/>
    <property type="project" value="UniProtKB-SubCell"/>
</dbReference>
<evidence type="ECO:0000256" key="5">
    <source>
        <dbReference type="ARBA" id="ARBA00022989"/>
    </source>
</evidence>
<protein>
    <submittedName>
        <fullName evidence="10">Amino acid permease</fullName>
    </submittedName>
</protein>
<feature type="transmembrane region" description="Helical" evidence="8">
    <location>
        <begin position="193"/>
        <end position="213"/>
    </location>
</feature>
<comment type="caution">
    <text evidence="10">The sequence shown here is derived from an EMBL/GenBank/DDBJ whole genome shotgun (WGS) entry which is preliminary data.</text>
</comment>
<keyword evidence="4" id="KW-0029">Amino-acid transport</keyword>
<evidence type="ECO:0000313" key="11">
    <source>
        <dbReference type="Proteomes" id="UP001174694"/>
    </source>
</evidence>
<keyword evidence="6 8" id="KW-0472">Membrane</keyword>
<dbReference type="Pfam" id="PF00324">
    <property type="entry name" value="AA_permease"/>
    <property type="match status" value="1"/>
</dbReference>
<keyword evidence="2" id="KW-0813">Transport</keyword>
<dbReference type="PANTHER" id="PTHR43341">
    <property type="entry name" value="AMINO ACID PERMEASE"/>
    <property type="match status" value="1"/>
</dbReference>
<dbReference type="AlphaFoldDB" id="A0AA38VPN0"/>